<dbReference type="Pfam" id="PF00884">
    <property type="entry name" value="Sulfatase"/>
    <property type="match status" value="1"/>
</dbReference>
<dbReference type="EMBL" id="CP034562">
    <property type="protein sequence ID" value="AZQ64050.1"/>
    <property type="molecule type" value="Genomic_DNA"/>
</dbReference>
<dbReference type="GO" id="GO:0004065">
    <property type="term" value="F:arylsulfatase activity"/>
    <property type="evidence" value="ECO:0007669"/>
    <property type="project" value="TreeGrafter"/>
</dbReference>
<protein>
    <submittedName>
        <fullName evidence="3">Arylsulfatase</fullName>
    </submittedName>
</protein>
<dbReference type="RefSeq" id="WP_126617361.1">
    <property type="nucleotide sequence ID" value="NZ_CP034562.1"/>
</dbReference>
<dbReference type="PROSITE" id="PS51257">
    <property type="entry name" value="PROKAR_LIPOPROTEIN"/>
    <property type="match status" value="1"/>
</dbReference>
<dbReference type="Gene3D" id="3.30.1120.10">
    <property type="match status" value="1"/>
</dbReference>
<accession>A0A3Q9FSD0</accession>
<dbReference type="InterPro" id="IPR000917">
    <property type="entry name" value="Sulfatase_N"/>
</dbReference>
<comment type="similarity">
    <text evidence="1">Belongs to the sulfatase family.</text>
</comment>
<organism evidence="3 4">
    <name type="scientific">Flammeovirga pectinis</name>
    <dbReference type="NCBI Taxonomy" id="2494373"/>
    <lineage>
        <taxon>Bacteria</taxon>
        <taxon>Pseudomonadati</taxon>
        <taxon>Bacteroidota</taxon>
        <taxon>Cytophagia</taxon>
        <taxon>Cytophagales</taxon>
        <taxon>Flammeovirgaceae</taxon>
        <taxon>Flammeovirga</taxon>
    </lineage>
</organism>
<gene>
    <name evidence="3" type="ORF">EI427_17995</name>
</gene>
<dbReference type="InterPro" id="IPR017850">
    <property type="entry name" value="Alkaline_phosphatase_core_sf"/>
</dbReference>
<dbReference type="Gene3D" id="3.40.720.10">
    <property type="entry name" value="Alkaline Phosphatase, subunit A"/>
    <property type="match status" value="1"/>
</dbReference>
<feature type="domain" description="Sulfatase N-terminal" evidence="2">
    <location>
        <begin position="31"/>
        <end position="463"/>
    </location>
</feature>
<dbReference type="PANTHER" id="PTHR42693">
    <property type="entry name" value="ARYLSULFATASE FAMILY MEMBER"/>
    <property type="match status" value="1"/>
</dbReference>
<dbReference type="CDD" id="cd16025">
    <property type="entry name" value="PAS_like"/>
    <property type="match status" value="1"/>
</dbReference>
<dbReference type="Proteomes" id="UP000267268">
    <property type="component" value="Chromosome 1"/>
</dbReference>
<proteinExistence type="inferred from homology"/>
<evidence type="ECO:0000313" key="4">
    <source>
        <dbReference type="Proteomes" id="UP000267268"/>
    </source>
</evidence>
<dbReference type="AlphaFoldDB" id="A0A3Q9FSD0"/>
<reference evidence="3 4" key="1">
    <citation type="submission" date="2018-12" db="EMBL/GenBank/DDBJ databases">
        <title>Flammeovirga pectinis sp. nov., isolated from the gut of the Korean scallop, Patinopecten yessoensis.</title>
        <authorList>
            <person name="Bae J.-W."/>
            <person name="Jeong Y.-S."/>
            <person name="Kang W."/>
        </authorList>
    </citation>
    <scope>NUCLEOTIDE SEQUENCE [LARGE SCALE GENOMIC DNA]</scope>
    <source>
        <strain evidence="3 4">L12M1</strain>
    </source>
</reference>
<dbReference type="InterPro" id="IPR050738">
    <property type="entry name" value="Sulfatase"/>
</dbReference>
<dbReference type="OrthoDB" id="1390125at2"/>
<sequence>MKNSITILMAVMMLFSSCDLKKKPSDNKKKPNILLIVGDDISFGDLGAYGSEIETPNMNNLANHGVRFSNFHASPVCSVTRGMLMTGNNSHEIGLGTFDYAVYPESIGKRGYEGYLTRDAVAISELFRDEGYNVYKTGKWHLGDGEKGEVPMDWGFTKSFGILSGGSNHWNGDAMSPDLSTPKNQKLIKEGIMPGVDKEPWFLNGAPYDRPKGVYSGELYTDHLLNFMKEDADTDKPWFAYVAFTTAHFPVQAPADLIDKYYDYYYEVGYEGLKEKRYNSLVRNGVLSPTTNKAPKNNLTRAWSTLSDEEKKLQARIMATYAAMIEDQDMRIGQIIDHLKQTGELENTLIVYLTDNGPEGADPKSPDVGNKLFADWIDTNFDQSLEAVGSENSFQMLGVSWANATTGGLQWWKWFIGEGGIRVPMIIVPPGAFDGDYSRAGTSSNAVVCVKDIPMTILEYAGIEHPRTNYKGRKIIPPSGKSIKPFMDGTANKVRTEEEWYAFELFGNSYIMMGDYKAIKVRTGMFGDGEWHLYNVVKDPSETIPLENMEAERLYQMADIYYEYAKDKGIVKVDEDWSPFKAMK</sequence>
<evidence type="ECO:0000259" key="2">
    <source>
        <dbReference type="Pfam" id="PF00884"/>
    </source>
</evidence>
<dbReference type="PANTHER" id="PTHR42693:SF33">
    <property type="entry name" value="ARYLSULFATASE"/>
    <property type="match status" value="1"/>
</dbReference>
<keyword evidence="4" id="KW-1185">Reference proteome</keyword>
<name>A0A3Q9FSD0_9BACT</name>
<dbReference type="KEGG" id="fll:EI427_17995"/>
<dbReference type="SUPFAM" id="SSF53649">
    <property type="entry name" value="Alkaline phosphatase-like"/>
    <property type="match status" value="1"/>
</dbReference>
<evidence type="ECO:0000256" key="1">
    <source>
        <dbReference type="ARBA" id="ARBA00008779"/>
    </source>
</evidence>
<evidence type="ECO:0000313" key="3">
    <source>
        <dbReference type="EMBL" id="AZQ64050.1"/>
    </source>
</evidence>